<sequence length="323" mass="37129">MRWTKMAMIKVMQPVYFKYRPFDERTVQLLCADEVYFADPSTFNDPLDTKPRVEPDCDVPTLERTVQELVRLRVAKEMQAGARTVHYRGPKTMAHIDKHSLDAGVRAIDQLRYAATDPEYGDEPNILSILLAHEIERELLMQYDKGILSLASRYDCPLMWSHYGAQHRGLCIGYAVPKEAQSSLHQVQYDGDRNVRASEVAKMVLQHDDQARQAVNDAVLLRKAPDWKYEKEWRLLGNRGSRDSPLELVDVTFGMRCPSTIMHTVARMLADRDMPVAFHVMHEVNGKFRLDRHTLDVDELSAAYPRRSLSMYDGFEAIDESQG</sequence>
<name>A0A5C6VLT1_9BURK</name>
<comment type="caution">
    <text evidence="1">The sequence shown here is derived from an EMBL/GenBank/DDBJ whole genome shotgun (WGS) entry which is preliminary data.</text>
</comment>
<reference evidence="1 2" key="1">
    <citation type="journal article" date="2018" name="Int. J. Syst. Evol. Microbiol.">
        <title>Paraburkholderia azotifigens sp. nov., a nitrogen-fixing bacterium isolated from paddy soil.</title>
        <authorList>
            <person name="Choi G.M."/>
            <person name="Im W.T."/>
        </authorList>
    </citation>
    <scope>NUCLEOTIDE SEQUENCE [LARGE SCALE GENOMIC DNA]</scope>
    <source>
        <strain evidence="1 2">NF 2-5-3</strain>
    </source>
</reference>
<evidence type="ECO:0000313" key="2">
    <source>
        <dbReference type="Proteomes" id="UP000321776"/>
    </source>
</evidence>
<dbReference type="Proteomes" id="UP000321776">
    <property type="component" value="Unassembled WGS sequence"/>
</dbReference>
<accession>A0A5C6VLT1</accession>
<proteinExistence type="predicted"/>
<dbReference type="Pfam" id="PF11185">
    <property type="entry name" value="DUF2971"/>
    <property type="match status" value="1"/>
</dbReference>
<gene>
    <name evidence="1" type="ORF">FRZ40_29940</name>
</gene>
<dbReference type="AlphaFoldDB" id="A0A5C6VLT1"/>
<dbReference type="EMBL" id="VOQS01000003">
    <property type="protein sequence ID" value="TXC84495.1"/>
    <property type="molecule type" value="Genomic_DNA"/>
</dbReference>
<protein>
    <submittedName>
        <fullName evidence="1">DUF2971 domain-containing protein</fullName>
    </submittedName>
</protein>
<organism evidence="1 2">
    <name type="scientific">Paraburkholderia azotifigens</name>
    <dbReference type="NCBI Taxonomy" id="2057004"/>
    <lineage>
        <taxon>Bacteria</taxon>
        <taxon>Pseudomonadati</taxon>
        <taxon>Pseudomonadota</taxon>
        <taxon>Betaproteobacteria</taxon>
        <taxon>Burkholderiales</taxon>
        <taxon>Burkholderiaceae</taxon>
        <taxon>Paraburkholderia</taxon>
    </lineage>
</organism>
<evidence type="ECO:0000313" key="1">
    <source>
        <dbReference type="EMBL" id="TXC84495.1"/>
    </source>
</evidence>
<dbReference type="InterPro" id="IPR021352">
    <property type="entry name" value="DUF2971"/>
</dbReference>